<accession>A0ABP9BHU4</accession>
<gene>
    <name evidence="1" type="ORF">GCM10023352_13710</name>
</gene>
<name>A0ABP9BHU4_9MICC</name>
<evidence type="ECO:0000313" key="1">
    <source>
        <dbReference type="EMBL" id="GAA4795706.1"/>
    </source>
</evidence>
<proteinExistence type="predicted"/>
<comment type="caution">
    <text evidence="1">The sequence shown here is derived from an EMBL/GenBank/DDBJ whole genome shotgun (WGS) entry which is preliminary data.</text>
</comment>
<sequence>MPRPLPKIFAALLALILLALVAVGLTAQKKSDQTRAELETQSAIAAQLLSLRQTGEDGELGAAITASLETLAPAARDIEAVQVSEGSGSRLEQSLDALLSLGFDAQTAADRERALMAAVRVWQGAAADGLVEGNYPPALEQRLEGLEGFVCDDPNPAPAEGAVSEPVLHLQDALGQLGYVAEVYAARAGQEYGEVAETAGNRAKFADTLEGELSPILSCEGLLRAPAASYPLAEPADASTQLDAALAAITTDAQAALGDSALPTEADRVELLLVKTLLDAGSAS</sequence>
<dbReference type="Proteomes" id="UP001500187">
    <property type="component" value="Unassembled WGS sequence"/>
</dbReference>
<evidence type="ECO:0000313" key="2">
    <source>
        <dbReference type="Proteomes" id="UP001500187"/>
    </source>
</evidence>
<dbReference type="RefSeq" id="WP_345445952.1">
    <property type="nucleotide sequence ID" value="NZ_BAABKP010000002.1"/>
</dbReference>
<protein>
    <submittedName>
        <fullName evidence="1">Uncharacterized protein</fullName>
    </submittedName>
</protein>
<dbReference type="EMBL" id="BAABKP010000002">
    <property type="protein sequence ID" value="GAA4795706.1"/>
    <property type="molecule type" value="Genomic_DNA"/>
</dbReference>
<reference evidence="2" key="1">
    <citation type="journal article" date="2019" name="Int. J. Syst. Evol. Microbiol.">
        <title>The Global Catalogue of Microorganisms (GCM) 10K type strain sequencing project: providing services to taxonomists for standard genome sequencing and annotation.</title>
        <authorList>
            <consortium name="The Broad Institute Genomics Platform"/>
            <consortium name="The Broad Institute Genome Sequencing Center for Infectious Disease"/>
            <person name="Wu L."/>
            <person name="Ma J."/>
        </authorList>
    </citation>
    <scope>NUCLEOTIDE SEQUENCE [LARGE SCALE GENOMIC DNA]</scope>
    <source>
        <strain evidence="2">JCM 18541</strain>
    </source>
</reference>
<keyword evidence="2" id="KW-1185">Reference proteome</keyword>
<organism evidence="1 2">
    <name type="scientific">Rothia endophytica</name>
    <dbReference type="NCBI Taxonomy" id="1324766"/>
    <lineage>
        <taxon>Bacteria</taxon>
        <taxon>Bacillati</taxon>
        <taxon>Actinomycetota</taxon>
        <taxon>Actinomycetes</taxon>
        <taxon>Micrococcales</taxon>
        <taxon>Micrococcaceae</taxon>
        <taxon>Rothia</taxon>
    </lineage>
</organism>